<gene>
    <name evidence="2" type="ORF">PL8927_380115</name>
</gene>
<dbReference type="OrthoDB" id="421643at2"/>
<accession>A0A7Z9BMS1</accession>
<reference evidence="2" key="1">
    <citation type="submission" date="2019-10" db="EMBL/GenBank/DDBJ databases">
        <authorList>
            <consortium name="Genoscope - CEA"/>
            <person name="William W."/>
        </authorList>
    </citation>
    <scope>NUCLEOTIDE SEQUENCE [LARGE SCALE GENOMIC DNA]</scope>
    <source>
        <strain evidence="2">BBR_PRJEB10992</strain>
    </source>
</reference>
<evidence type="ECO:0000256" key="1">
    <source>
        <dbReference type="SAM" id="MobiDB-lite"/>
    </source>
</evidence>
<sequence length="291" mass="33012">MAGSINRIEQDITALEEAIAKIAQEFYQAYEVYLMALGQGVRQQLILASYHLCTQTYPEAFLELSVSERQRLQKGLRNLAQQMQMALCQSLQIPAAFEVQDLEDLEDEDEDLEDLEIDESPSEDGEEEPEADTALEVSPVLKPLTPGRLLAWQERIETGIIKMLKLLSKDANLLLQRFGMLPKKLPEAILEVASKAEASSEGVAGPPNLLQIMIETEDDEDSQMSMVTRLTTIHLRLGEIEFADANVMARRHQLRHLSGQLSSIRREYQKKLRERAIVQAESAWRASWYED</sequence>
<organism evidence="2 3">
    <name type="scientific">Planktothrix serta PCC 8927</name>
    <dbReference type="NCBI Taxonomy" id="671068"/>
    <lineage>
        <taxon>Bacteria</taxon>
        <taxon>Bacillati</taxon>
        <taxon>Cyanobacteriota</taxon>
        <taxon>Cyanophyceae</taxon>
        <taxon>Oscillatoriophycideae</taxon>
        <taxon>Oscillatoriales</taxon>
        <taxon>Microcoleaceae</taxon>
        <taxon>Planktothrix</taxon>
    </lineage>
</organism>
<comment type="caution">
    <text evidence="2">The sequence shown here is derived from an EMBL/GenBank/DDBJ whole genome shotgun (WGS) entry which is preliminary data.</text>
</comment>
<keyword evidence="3" id="KW-1185">Reference proteome</keyword>
<dbReference type="EMBL" id="CZCU02000111">
    <property type="protein sequence ID" value="VXD15224.1"/>
    <property type="molecule type" value="Genomic_DNA"/>
</dbReference>
<evidence type="ECO:0000313" key="2">
    <source>
        <dbReference type="EMBL" id="VXD15224.1"/>
    </source>
</evidence>
<evidence type="ECO:0000313" key="3">
    <source>
        <dbReference type="Proteomes" id="UP000184550"/>
    </source>
</evidence>
<protein>
    <submittedName>
        <fullName evidence="2">Uncharacterized protein</fullName>
    </submittedName>
</protein>
<dbReference type="RefSeq" id="WP_083619411.1">
    <property type="nucleotide sequence ID" value="NZ_LR734855.1"/>
</dbReference>
<feature type="compositionally biased region" description="Acidic residues" evidence="1">
    <location>
        <begin position="108"/>
        <end position="133"/>
    </location>
</feature>
<name>A0A7Z9BMS1_9CYAN</name>
<dbReference type="AlphaFoldDB" id="A0A7Z9BMS1"/>
<proteinExistence type="predicted"/>
<dbReference type="Proteomes" id="UP000184550">
    <property type="component" value="Unassembled WGS sequence"/>
</dbReference>
<feature type="region of interest" description="Disordered" evidence="1">
    <location>
        <begin position="108"/>
        <end position="138"/>
    </location>
</feature>